<dbReference type="KEGG" id="smam:Mal15_04410"/>
<accession>A0A5B9M6X2</accession>
<dbReference type="Pfam" id="PF14252">
    <property type="entry name" value="DUF4347"/>
    <property type="match status" value="1"/>
</dbReference>
<dbReference type="InterPro" id="IPR018765">
    <property type="entry name" value="DUF2341"/>
</dbReference>
<keyword evidence="3" id="KW-1015">Disulfide bond</keyword>
<dbReference type="InterPro" id="IPR011050">
    <property type="entry name" value="Pectin_lyase_fold/virulence"/>
</dbReference>
<evidence type="ECO:0000256" key="6">
    <source>
        <dbReference type="SAM" id="Phobius"/>
    </source>
</evidence>
<dbReference type="Pfam" id="PF13385">
    <property type="entry name" value="Laminin_G_3"/>
    <property type="match status" value="2"/>
</dbReference>
<organism evidence="8 9">
    <name type="scientific">Stieleria maiorica</name>
    <dbReference type="NCBI Taxonomy" id="2795974"/>
    <lineage>
        <taxon>Bacteria</taxon>
        <taxon>Pseudomonadati</taxon>
        <taxon>Planctomycetota</taxon>
        <taxon>Planctomycetia</taxon>
        <taxon>Pirellulales</taxon>
        <taxon>Pirellulaceae</taxon>
        <taxon>Stieleria</taxon>
    </lineage>
</organism>
<dbReference type="PROSITE" id="PS51854">
    <property type="entry name" value="CSPG"/>
    <property type="match status" value="2"/>
</dbReference>
<dbReference type="Pfam" id="PF10102">
    <property type="entry name" value="DUF2341"/>
    <property type="match status" value="1"/>
</dbReference>
<dbReference type="Gene3D" id="2.60.120.200">
    <property type="match status" value="2"/>
</dbReference>
<dbReference type="InterPro" id="IPR006626">
    <property type="entry name" value="PbH1"/>
</dbReference>
<feature type="region of interest" description="Disordered" evidence="5">
    <location>
        <begin position="1458"/>
        <end position="1479"/>
    </location>
</feature>
<dbReference type="SMART" id="SM00560">
    <property type="entry name" value="LamGL"/>
    <property type="match status" value="1"/>
</dbReference>
<reference evidence="8 9" key="1">
    <citation type="submission" date="2019-02" db="EMBL/GenBank/DDBJ databases">
        <title>Planctomycetal bacteria perform biofilm scaping via a novel small molecule.</title>
        <authorList>
            <person name="Jeske O."/>
            <person name="Boedeker C."/>
            <person name="Wiegand S."/>
            <person name="Breitling P."/>
            <person name="Kallscheuer N."/>
            <person name="Jogler M."/>
            <person name="Rohde M."/>
            <person name="Petersen J."/>
            <person name="Medema M.H."/>
            <person name="Surup F."/>
            <person name="Jogler C."/>
        </authorList>
    </citation>
    <scope>NUCLEOTIDE SEQUENCE [LARGE SCALE GENOMIC DNA]</scope>
    <source>
        <strain evidence="8 9">Mal15</strain>
    </source>
</reference>
<dbReference type="InterPro" id="IPR025592">
    <property type="entry name" value="DUF4347"/>
</dbReference>
<dbReference type="Pfam" id="PF17963">
    <property type="entry name" value="Big_9"/>
    <property type="match status" value="1"/>
</dbReference>
<protein>
    <recommendedName>
        <fullName evidence="7">LamG-like jellyroll fold domain-containing protein</fullName>
    </recommendedName>
</protein>
<sequence>MPVKPPIRVFDFYPLEDRILLSADAPDTIDAGANADAAYLDALIELIATEGQPQGDGHAFEGLPTAAPENGYSDSSVQDELASDAASPSPLDPARPIEVVFVDAGVEDAETLIDGLRADADDATQWLVIELAGDEDGIDQISRSLAGLSGVDAVHLVSHGDGQGLRLGNARLDLDTATGYAQKIASWAGVLDADADLLIYGCDLASTDDGRELIDTLAALCDCDVAASEDATGHQTLGGDWDFEYQVGTIQTEVAFSLAARSAWEGTLATYTVTNTNDSGAGSLRQAILDANANAGLDTIDFNITGTGVHVISLNSGLSITDAVTLDGLSEPDYAGTPVVRIDGNASGFSGISVAAGGAGSTIQGLMITGFTLDGIHIASGANNVTIADNWIGTSGTGSTGIGNGDDGIDIAGSNAQILRNVITNNGDEGITIVGTGVTGHVIQGNYVGLDPDGATGGGNTDVGIAIISGTGNTIGGTTSAQRNVISMNWEGIEINTSDNIVQGNFIGTDESGALDRGNRIGDGIEINSGTNNLVGGSVSGAGNVISANADSGVVIKSGASNTTITGNFIGTDAYGLNDLGNTNDGIVIIDSANNTIGGVSPFQRNVISGNGLGIRIGGAASTGNVILNNYIGTDVDGNATLGNDFDGIFISRFAGAATGNPTNNVIWGSSAGDGNLIAGNLRDGIRLYADAGIIGNSILSNVIHSNAGLGIDLGGDGVTANDSGDSDAGANNLQNYPILTSAQMVSATDVNIIGTLNGIANSYYRIEFFADATGNGSGYGEGQRFLGYVNVTTDGSGNAAINATFSAPVVEGEFISATATKSNISFDSFSDTSEFAQNVTVTNTAPVATDDAYSTTVNTTLDVGPTTTNLANWWQFDEGSGQNTVDSGSMGNDATLGATAAVDSDDPTWSTGYVGSGALTFDGSTDYVATTSTVAQSASSFTLSAWFQTTTTTGQQHILWQGYSSGNGYGSGPGTPAEAEMGLTIGTYNQSSKIVFFLGYDVPANGADPIYIVSNSDFTDTTNFHHAAVTVTDLGGGVFSASLYVDGVLEGTDTGVQNDRSAWGNLQIGKPGAATRYFSGQIDDVRVYDTALSAGQVQAIAQSGVLQNDSDPDSRPIKVNTAVVAGPSNGTLSINADGSFSYTPNLNFNGVDSFTYQTNDGSLDSNVATVTITVNDDPVIATSGGATAFTENTTPTLIDTGFTATDPYSTDFDTGTLTVSFSAGSTANDQLTVVDGGSVTVVGNTVRHGGVDVGTWSGGSAGSDLVITFNANSTPAIVQAIGRQIAYFNASDNPSTASRTVDFVLTDGDSGTSNTAQKTINVAAANDAPEIADWYHSDWGYRKEILVGAGQVSADLVGFPLLVHLNSDADLASFAQADADDILFTAGDGTTQLAHEVELFTSATGELFAWVKTDLSAAQDTRLYLYYGNAGATNQQDVVNVWDSGFQGVWHLNDSPDGTAGEINDSTANNNDGTTEGTMDAADLVTTKIGSGLDFDEVDDLIRINDSASLDSTASTATIEVWVNWDNVADGDHQILMTSSNRFTTGAKDGYEWASNGSGNHFYYPEGGTDPNYVLGPSPYTNGVWHHVALTQDFATKEVEIYVDGVAMSFSSDTLATTWTTLADPADWLWGGNPDRATRYFDGMMDEIRVSNLVRSQDWIQASFASQDNPSAFFSLGSAETENLTLTDINEDDLNPVGDTVASIVASAGGDRITDADSGAVEGVAVIGVDDTNGTWQYDVGSGWTNFGAVSNASAVLLDGTAKIRFVPDADYSGPSGDITFRAWDTTDGNPSGTTAVDVSTNGGSTAYGGATDSASLNVLAVNDSPVEASIEGTTLAYTENGGAVAITSTLALSDSDDTNLESAVVQITGNYANGQDVLTFVDQNGISGVWNAGSGTLTLTGTATVAQYQAALRSITYTNTSDNPSTATRTVSFTVNDGDVNSNTQTRDISIAATNDDPSGAGLPSDITVTEDVSSNVDLSALNLSDVDANGGNLTVTLSTSTGGNLSASSGGGVTVGGSGGGTLTLTGTLSDLNTFLDTPANIQYLHGTPHTFGNDADTIQVVVNDGGNTGSGGGTDQTIGTVNVDITGVNDEQVLATNTGDTVAEGSTGNTVTTAMLETTDVDNTDSQLVYTVDAVPTNGTLYRNGVALSVSNTFTQADIDAGLITYDHDGSETSSDSFDFTVDDGTGTTTSSTFNWTVTAANDAPVEASIEGTTLAYTENGGAVAITSTLALSDSDDTNLESAVVQITGNYANGQDVLTFVDQNGISGVWNAGSGTLALTGTATVAQYQAALRSITYTNTSDNPSTATRTVSFTVNDGDVNSNTQTRDISIAATNDDPTGTGLPSDITVTEDVSSNVDLSALNLSDVDANSGNLTVTLSTSTGGNLSASTGGGVTVGGSGTGTLTLIGTLADLNTFLDTPANVQYLHGTPHTFGNDADTIQVVVNDGGNTGSGGGTDQTIGTVNVDITAVNDEQVVSTNTGVTVAEGSTGNVLFNTMLETTDVDNSVAQLVYTVDALPINGTLYRNAVALNVSDTFTQADIDAGLITYDHDGSSTVSDSFDFTVDDGAGTTTSSTFNWTISGINDAPIASSVEGGTLAYTENDGAVAITASIALSDVDDTNLESAVVQVSGNYDSAEDLLSFTDQNGIVGSWDSGTGRLTLTGTATVAQYEAALRSITYTNTSDNPSTATRTVSFTVNDGDVNSNTQTRDISIAATNDDPTGTGLPGDITVTEDVTSHVDLSALNLSDVDANTGNLTVTLSTSTGGNLTASSGGGITVGGSGTGTLTLMGSLADLNTFLDTSANVQYLHGTLNTFGNDADTIQVVVNDGGNTGSGGGTDQTIGTVNVDITAVNEAPTATGESFTVNPGDSLSVTAPGVIFNDTDVDGDTLAVVLVTGPTNGSFSLEPGGGFTYTPNPGFFGQDSFFYRVTDGSLSSNVAEAVIEVPLFSFAGGSFELASVEAPVADQSPSSEPAIESEPDLESELESEESSQETESNSTGDAAGVSSVTAPAATPKSQVTIESGEKTGEGGRGQEAPSLDVAEASQQQRLAAYATADDAANYVLSDSPELKQLERLLQQDMQQAIVWTQWDDSQTEEEHTPMTVFVGAAGAGMSVFSVGYVFWALRGGALMTVFASSLPAWRFIDPIAMLSAYRSSQLTPDEGLEAMIGRGGESRGR</sequence>
<evidence type="ECO:0000256" key="1">
    <source>
        <dbReference type="ARBA" id="ARBA00022729"/>
    </source>
</evidence>
<keyword evidence="6" id="KW-0812">Transmembrane</keyword>
<dbReference type="Proteomes" id="UP000321353">
    <property type="component" value="Chromosome"/>
</dbReference>
<dbReference type="EMBL" id="CP036264">
    <property type="protein sequence ID" value="QEF96413.1"/>
    <property type="molecule type" value="Genomic_DNA"/>
</dbReference>
<name>A0A5B9M6X2_9BACT</name>
<keyword evidence="4" id="KW-0325">Glycoprotein</keyword>
<feature type="transmembrane region" description="Helical" evidence="6">
    <location>
        <begin position="3106"/>
        <end position="3129"/>
    </location>
</feature>
<dbReference type="InterPro" id="IPR051561">
    <property type="entry name" value="FRAS1_ECM"/>
</dbReference>
<keyword evidence="6" id="KW-1133">Transmembrane helix</keyword>
<feature type="region of interest" description="Disordered" evidence="5">
    <location>
        <begin position="54"/>
        <end position="91"/>
    </location>
</feature>
<dbReference type="NCBIfam" id="NF012211">
    <property type="entry name" value="tand_rpt_95"/>
    <property type="match status" value="2"/>
</dbReference>
<evidence type="ECO:0000256" key="4">
    <source>
        <dbReference type="ARBA" id="ARBA00023180"/>
    </source>
</evidence>
<dbReference type="SUPFAM" id="SSF51126">
    <property type="entry name" value="Pectin lyase-like"/>
    <property type="match status" value="1"/>
</dbReference>
<evidence type="ECO:0000256" key="3">
    <source>
        <dbReference type="ARBA" id="ARBA00023157"/>
    </source>
</evidence>
<dbReference type="Gene3D" id="2.60.40.2810">
    <property type="match status" value="1"/>
</dbReference>
<dbReference type="InterPro" id="IPR013320">
    <property type="entry name" value="ConA-like_dom_sf"/>
</dbReference>
<feature type="region of interest" description="Disordered" evidence="5">
    <location>
        <begin position="2966"/>
        <end position="3048"/>
    </location>
</feature>
<feature type="compositionally biased region" description="Polar residues" evidence="5">
    <location>
        <begin position="1465"/>
        <end position="1478"/>
    </location>
</feature>
<keyword evidence="1" id="KW-0732">Signal</keyword>
<dbReference type="PANTHER" id="PTHR45739">
    <property type="entry name" value="MATRIX PROTEIN, PUTATIVE-RELATED"/>
    <property type="match status" value="1"/>
</dbReference>
<dbReference type="SUPFAM" id="SSF49899">
    <property type="entry name" value="Concanavalin A-like lectins/glucanases"/>
    <property type="match status" value="2"/>
</dbReference>
<dbReference type="PANTHER" id="PTHR45739:SF8">
    <property type="entry name" value="FRAS1-RELATED EXTRACELLULAR MATRIX PROTEIN 1"/>
    <property type="match status" value="1"/>
</dbReference>
<proteinExistence type="predicted"/>
<feature type="compositionally biased region" description="Acidic residues" evidence="5">
    <location>
        <begin position="2979"/>
        <end position="2996"/>
    </location>
</feature>
<evidence type="ECO:0000259" key="7">
    <source>
        <dbReference type="SMART" id="SM00560"/>
    </source>
</evidence>
<keyword evidence="6" id="KW-0472">Membrane</keyword>
<dbReference type="RefSeq" id="WP_147866230.1">
    <property type="nucleotide sequence ID" value="NZ_CP036264.1"/>
</dbReference>
<dbReference type="InterPro" id="IPR006558">
    <property type="entry name" value="LamG-like"/>
</dbReference>
<keyword evidence="9" id="KW-1185">Reference proteome</keyword>
<feature type="domain" description="LamG-like jellyroll fold" evidence="7">
    <location>
        <begin position="940"/>
        <end position="1096"/>
    </location>
</feature>
<evidence type="ECO:0000313" key="9">
    <source>
        <dbReference type="Proteomes" id="UP000321353"/>
    </source>
</evidence>
<dbReference type="InterPro" id="IPR039005">
    <property type="entry name" value="CSPG_rpt"/>
</dbReference>
<evidence type="ECO:0000313" key="8">
    <source>
        <dbReference type="EMBL" id="QEF96413.1"/>
    </source>
</evidence>
<evidence type="ECO:0000256" key="2">
    <source>
        <dbReference type="ARBA" id="ARBA00022737"/>
    </source>
</evidence>
<dbReference type="Pfam" id="PF16184">
    <property type="entry name" value="Cadherin_3"/>
    <property type="match status" value="2"/>
</dbReference>
<evidence type="ECO:0000256" key="5">
    <source>
        <dbReference type="SAM" id="MobiDB-lite"/>
    </source>
</evidence>
<dbReference type="GO" id="GO:0009653">
    <property type="term" value="P:anatomical structure morphogenesis"/>
    <property type="evidence" value="ECO:0007669"/>
    <property type="project" value="TreeGrafter"/>
</dbReference>
<dbReference type="SMART" id="SM00710">
    <property type="entry name" value="PbH1"/>
    <property type="match status" value="13"/>
</dbReference>
<keyword evidence="2" id="KW-0677">Repeat</keyword>
<gene>
    <name evidence="8" type="ORF">Mal15_04410</name>
</gene>